<reference evidence="3" key="1">
    <citation type="submission" date="2022-11" db="EMBL/GenBank/DDBJ databases">
        <title>Centuries of genome instability and evolution in soft-shell clam transmissible cancer (bioRxiv).</title>
        <authorList>
            <person name="Hart S.F.M."/>
            <person name="Yonemitsu M.A."/>
            <person name="Giersch R.M."/>
            <person name="Beal B.F."/>
            <person name="Arriagada G."/>
            <person name="Davis B.W."/>
            <person name="Ostrander E.A."/>
            <person name="Goff S.P."/>
            <person name="Metzger M.J."/>
        </authorList>
    </citation>
    <scope>NUCLEOTIDE SEQUENCE</scope>
    <source>
        <strain evidence="3">MELC-2E11</strain>
        <tissue evidence="3">Siphon/mantle</tissue>
    </source>
</reference>
<evidence type="ECO:0000259" key="2">
    <source>
        <dbReference type="Pfam" id="PF04326"/>
    </source>
</evidence>
<evidence type="ECO:0000313" key="3">
    <source>
        <dbReference type="EMBL" id="WAR16375.1"/>
    </source>
</evidence>
<evidence type="ECO:0000256" key="1">
    <source>
        <dbReference type="SAM" id="MobiDB-lite"/>
    </source>
</evidence>
<evidence type="ECO:0000313" key="4">
    <source>
        <dbReference type="Proteomes" id="UP001164746"/>
    </source>
</evidence>
<dbReference type="InterPro" id="IPR038461">
    <property type="entry name" value="Schlafen_AlbA_2_dom_sf"/>
</dbReference>
<dbReference type="InterPro" id="IPR007421">
    <property type="entry name" value="Schlafen_AlbA_2_dom"/>
</dbReference>
<proteinExistence type="predicted"/>
<feature type="domain" description="Schlafen AlbA-2" evidence="2">
    <location>
        <begin position="40"/>
        <end position="175"/>
    </location>
</feature>
<sequence length="377" mass="44260">MGRNRKRNRRWGQNQRLPAQSQPSSQFPSSFRIGEHIGTEDRGTEFKDGQGFIDIDFRASVAKYVSAFVNSHAHGTLFAGVNNAGHVTGYEITQSKEDRLRLQIDEAIKDIKPNIFPNDYSVVFIPVTNQKGDLADGYRTGRYSVVICIDVNGDRINNNRQLYRTLQGTFMRRDAGVQSLDAQDIHEFYQRRNQSEMDRLKNDLKQKNKHKDNEFDKRIREIENKHKQTEEALERERLELLAKTNKLQEEIERFKQQREESVDARGTERNQSEMDPLRSDLKQTTEQKDNEFDRRMRELENEHKQKEESLERERLELLAKTNKQQEEIERRQNRPKKKGGNLVAKLIQNQNCRTYLTQSLDEVFDMMTPNDACPLIT</sequence>
<dbReference type="Pfam" id="PF04326">
    <property type="entry name" value="SLFN_AlbA_2"/>
    <property type="match status" value="1"/>
</dbReference>
<dbReference type="PANTHER" id="PTHR12155:SF41">
    <property type="entry name" value="SCHLAFEN ALBA-2 DOMAIN-CONTAINING PROTEIN"/>
    <property type="match status" value="1"/>
</dbReference>
<organism evidence="3 4">
    <name type="scientific">Mya arenaria</name>
    <name type="common">Soft-shell clam</name>
    <dbReference type="NCBI Taxonomy" id="6604"/>
    <lineage>
        <taxon>Eukaryota</taxon>
        <taxon>Metazoa</taxon>
        <taxon>Spiralia</taxon>
        <taxon>Lophotrochozoa</taxon>
        <taxon>Mollusca</taxon>
        <taxon>Bivalvia</taxon>
        <taxon>Autobranchia</taxon>
        <taxon>Heteroconchia</taxon>
        <taxon>Euheterodonta</taxon>
        <taxon>Imparidentia</taxon>
        <taxon>Neoheterodontei</taxon>
        <taxon>Myida</taxon>
        <taxon>Myoidea</taxon>
        <taxon>Myidae</taxon>
        <taxon>Mya</taxon>
    </lineage>
</organism>
<keyword evidence="4" id="KW-1185">Reference proteome</keyword>
<protein>
    <submittedName>
        <fullName evidence="3">SLNL1-like protein</fullName>
    </submittedName>
</protein>
<accession>A0ABY7F3P1</accession>
<feature type="region of interest" description="Disordered" evidence="1">
    <location>
        <begin position="1"/>
        <end position="29"/>
    </location>
</feature>
<feature type="compositionally biased region" description="Basic residues" evidence="1">
    <location>
        <begin position="1"/>
        <end position="10"/>
    </location>
</feature>
<gene>
    <name evidence="3" type="ORF">MAR_030969</name>
</gene>
<dbReference type="Gene3D" id="3.30.950.30">
    <property type="entry name" value="Schlafen, AAA domain"/>
    <property type="match status" value="1"/>
</dbReference>
<dbReference type="EMBL" id="CP111021">
    <property type="protein sequence ID" value="WAR16375.1"/>
    <property type="molecule type" value="Genomic_DNA"/>
</dbReference>
<dbReference type="InterPro" id="IPR029684">
    <property type="entry name" value="Schlafen"/>
</dbReference>
<name>A0ABY7F3P1_MYAAR</name>
<feature type="compositionally biased region" description="Low complexity" evidence="1">
    <location>
        <begin position="20"/>
        <end position="29"/>
    </location>
</feature>
<dbReference type="Proteomes" id="UP001164746">
    <property type="component" value="Chromosome 10"/>
</dbReference>
<dbReference type="PANTHER" id="PTHR12155">
    <property type="entry name" value="SCHLAFEN"/>
    <property type="match status" value="1"/>
</dbReference>
<feature type="region of interest" description="Disordered" evidence="1">
    <location>
        <begin position="253"/>
        <end position="291"/>
    </location>
</feature>